<dbReference type="Pfam" id="PF12937">
    <property type="entry name" value="F-box-like"/>
    <property type="match status" value="1"/>
</dbReference>
<dbReference type="AlphaFoldDB" id="K5VBI3"/>
<evidence type="ECO:0000313" key="2">
    <source>
        <dbReference type="EMBL" id="EKM60261.1"/>
    </source>
</evidence>
<dbReference type="SUPFAM" id="SSF52047">
    <property type="entry name" value="RNI-like"/>
    <property type="match status" value="1"/>
</dbReference>
<dbReference type="InterPro" id="IPR036047">
    <property type="entry name" value="F-box-like_dom_sf"/>
</dbReference>
<dbReference type="Proteomes" id="UP000008370">
    <property type="component" value="Unassembled WGS sequence"/>
</dbReference>
<dbReference type="OrthoDB" id="2739065at2759"/>
<dbReference type="Gene3D" id="1.20.1280.50">
    <property type="match status" value="1"/>
</dbReference>
<protein>
    <recommendedName>
        <fullName evidence="1">F-box domain-containing protein</fullName>
    </recommendedName>
</protein>
<gene>
    <name evidence="2" type="ORF">PHACADRAFT_203506</name>
</gene>
<organism evidence="2 3">
    <name type="scientific">Phanerochaete carnosa (strain HHB-10118-sp)</name>
    <name type="common">White-rot fungus</name>
    <name type="synonym">Peniophora carnosa</name>
    <dbReference type="NCBI Taxonomy" id="650164"/>
    <lineage>
        <taxon>Eukaryota</taxon>
        <taxon>Fungi</taxon>
        <taxon>Dikarya</taxon>
        <taxon>Basidiomycota</taxon>
        <taxon>Agaricomycotina</taxon>
        <taxon>Agaricomycetes</taxon>
        <taxon>Polyporales</taxon>
        <taxon>Phanerochaetaceae</taxon>
        <taxon>Phanerochaete</taxon>
    </lineage>
</organism>
<evidence type="ECO:0000259" key="1">
    <source>
        <dbReference type="PROSITE" id="PS50181"/>
    </source>
</evidence>
<proteinExistence type="predicted"/>
<keyword evidence="3" id="KW-1185">Reference proteome</keyword>
<feature type="domain" description="F-box" evidence="1">
    <location>
        <begin position="1"/>
        <end position="46"/>
    </location>
</feature>
<dbReference type="PROSITE" id="PS50181">
    <property type="entry name" value="FBOX"/>
    <property type="match status" value="1"/>
</dbReference>
<dbReference type="RefSeq" id="XP_007389732.1">
    <property type="nucleotide sequence ID" value="XM_007389670.1"/>
</dbReference>
<dbReference type="InterPro" id="IPR001810">
    <property type="entry name" value="F-box_dom"/>
</dbReference>
<dbReference type="EMBL" id="JH930468">
    <property type="protein sequence ID" value="EKM60261.1"/>
    <property type="molecule type" value="Genomic_DNA"/>
</dbReference>
<dbReference type="SUPFAM" id="SSF81383">
    <property type="entry name" value="F-box domain"/>
    <property type="match status" value="1"/>
</dbReference>
<name>K5VBI3_PHACS</name>
<evidence type="ECO:0000313" key="3">
    <source>
        <dbReference type="Proteomes" id="UP000008370"/>
    </source>
</evidence>
<dbReference type="GeneID" id="18912178"/>
<dbReference type="HOGENOM" id="CLU_678109_0_0_1"/>
<reference evidence="2 3" key="1">
    <citation type="journal article" date="2012" name="BMC Genomics">
        <title>Comparative genomics of the white-rot fungi, Phanerochaete carnosa and P. chrysosporium, to elucidate the genetic basis of the distinct wood types they colonize.</title>
        <authorList>
            <person name="Suzuki H."/>
            <person name="MacDonald J."/>
            <person name="Syed K."/>
            <person name="Salamov A."/>
            <person name="Hori C."/>
            <person name="Aerts A."/>
            <person name="Henrissat B."/>
            <person name="Wiebenga A."/>
            <person name="vanKuyk P.A."/>
            <person name="Barry K."/>
            <person name="Lindquist E."/>
            <person name="LaButti K."/>
            <person name="Lapidus A."/>
            <person name="Lucas S."/>
            <person name="Coutinho P."/>
            <person name="Gong Y."/>
            <person name="Samejima M."/>
            <person name="Mahadevan R."/>
            <person name="Abou-Zaid M."/>
            <person name="de Vries R.P."/>
            <person name="Igarashi K."/>
            <person name="Yadav J.S."/>
            <person name="Grigoriev I.V."/>
            <person name="Master E.R."/>
        </authorList>
    </citation>
    <scope>NUCLEOTIDE SEQUENCE [LARGE SCALE GENOMIC DNA]</scope>
    <source>
        <strain evidence="2 3">HHB-10118-sp</strain>
    </source>
</reference>
<accession>K5VBI3</accession>
<sequence length="406" mass="45998">MSAQALPEELLELILHHIDDKSQLSCCSLVCRVWLFPSSRLLFRKLELNVQPQPESPDTACHNWHDYLKAMKASARIQHCVRKLSFYSSKGKWPVWPASILLETLRTLPNLKSITLARLNFSFDDDISPSPLVSHWLEDGLSLDTVELRDISSLGTYHGQAAESGASESMGLAAILGLFTSIRFLSIRYTMLPRRYPATWHGFAPIPLPRQTPLKLEELHLKGELGAKMLGALKEMVDSHHLRVLFVELSAPVLSLADEFVRRMTALQTVRFAIRGDLMEMRLAILVNLSACAELKSICICPFRYYPYNQVEATNVYIGCTVVSILSTAPPSVRWIRLYLDTVVIYPSLTVLRQVDWTSFSRSLERLSQLEVLELSPWLSSRWTNDMIEVVKGELSPATRQALQFT</sequence>
<dbReference type="InParanoid" id="K5VBI3"/>
<dbReference type="KEGG" id="pco:PHACADRAFT_203506"/>